<gene>
    <name evidence="11" type="ORF">JOF33_001661</name>
</gene>
<dbReference type="PROSITE" id="PS00070">
    <property type="entry name" value="ALDEHYDE_DEHYDR_CYS"/>
    <property type="match status" value="1"/>
</dbReference>
<comment type="caution">
    <text evidence="11">The sequence shown here is derived from an EMBL/GenBank/DDBJ whole genome shotgun (WGS) entry which is preliminary data.</text>
</comment>
<keyword evidence="12" id="KW-1185">Reference proteome</keyword>
<dbReference type="RefSeq" id="WP_244979545.1">
    <property type="nucleotide sequence ID" value="NZ_CP047357.1"/>
</dbReference>
<dbReference type="PIRSF" id="PIRSF000197">
    <property type="entry name" value="Bifunct_PutA"/>
    <property type="match status" value="1"/>
</dbReference>
<dbReference type="InterPro" id="IPR016160">
    <property type="entry name" value="Ald_DH_CS_CYS"/>
</dbReference>
<feature type="compositionally biased region" description="Basic and acidic residues" evidence="8">
    <location>
        <begin position="527"/>
        <end position="552"/>
    </location>
</feature>
<dbReference type="EC" id="1.2.1.88" evidence="2"/>
<reference evidence="11 12" key="1">
    <citation type="submission" date="2021-03" db="EMBL/GenBank/DDBJ databases">
        <title>Sequencing the genomes of 1000 actinobacteria strains.</title>
        <authorList>
            <person name="Klenk H.-P."/>
        </authorList>
    </citation>
    <scope>NUCLEOTIDE SEQUENCE [LARGE SCALE GENOMIC DNA]</scope>
    <source>
        <strain evidence="11 12">DSM 44506</strain>
    </source>
</reference>
<feature type="compositionally biased region" description="Low complexity" evidence="8">
    <location>
        <begin position="564"/>
        <end position="580"/>
    </location>
</feature>
<comment type="similarity">
    <text evidence="7">Belongs to the aldehyde dehydrogenase family.</text>
</comment>
<evidence type="ECO:0000256" key="3">
    <source>
        <dbReference type="ARBA" id="ARBA00023002"/>
    </source>
</evidence>
<dbReference type="InterPro" id="IPR016162">
    <property type="entry name" value="Ald_DH_N"/>
</dbReference>
<dbReference type="Pfam" id="PF00171">
    <property type="entry name" value="Aldedh"/>
    <property type="match status" value="1"/>
</dbReference>
<evidence type="ECO:0000256" key="4">
    <source>
        <dbReference type="ARBA" id="ARBA00023027"/>
    </source>
</evidence>
<feature type="domain" description="Proline dehydrogenase" evidence="10">
    <location>
        <begin position="203"/>
        <end position="497"/>
    </location>
</feature>
<dbReference type="InterPro" id="IPR025703">
    <property type="entry name" value="Bifunct_PutA"/>
</dbReference>
<protein>
    <recommendedName>
        <fullName evidence="2">L-glutamate gamma-semialdehyde dehydrogenase</fullName>
        <ecNumber evidence="2">1.2.1.88</ecNumber>
    </recommendedName>
</protein>
<evidence type="ECO:0000259" key="9">
    <source>
        <dbReference type="Pfam" id="PF00171"/>
    </source>
</evidence>
<sequence>MAPTHARHQIDDDGRDDGPGTPAGQGTQGAREAQEAQSNQGTGDAALTPLEDLVDAAVERAMGWLAEAEKVTGRSRAAGDSSPAAGGDGEADGPVQDASDHAAEQLAKLVHDPAGVDYTMAFVDQVARPEDDATAARQLVRLTRGTKTPSFLSPLDRAAMKLGGLLAPKAPWLVMPIARRRMRQLVGHLILDSDGEALHELLADARTRGRRLNLNLLGEAVLGAKEAERRLRDTMALLRDPMVDYVSVKASSVVSQLNPWDFDGSVDRLVGTLRPLYRIAVDAPGRASRPAAPFINLDMEEYHDLDLTLEVFERILSEDEFLGLEAGIVLQAYLPDSVAALDRLIDFARARTARGGAPVKVRLVKGANLSMETVTADSHGWVRAPYATKAETDANYLRLLDRALRPDVADSLRVGVASHNLFSMAAAVELARARGVEKQIDAEMLQGMAPAQQKVIQDDVGRLILYTPVVDADSFDVAVSYLVRRLEENAAEENFLHAMTSVDESERAGGDGPAPSSPQSPMSGQEARFRQAVVERDSTLAEPRRTQDRRVEGPPTTRDAAPGTVTTPRAETARTAASPADFANEPDTDPALPANREWAKALVDPAHDPGPSRAPLITDVADVDAVVHRATSVQAGWSDLGEHGRAAVLETVARRFASRRGGLIAAAVHGPGKTVAEADPEVSEAIDFIRYYAASARALADEPGVALTPNRVTVVAPPWNFPVAIPVGGIVAALAAGSAVIVSPAPQVVRVAEIAVAALREGLRDAGADPDLIQLANTDEAAAGKHLITHDDVDAVVLTGASETAALFRTWRPERPVLAETSGKNAIIVTPAADPDLAAADIVASAFGHAGQKCSAGSLAILVGAAGESERLLEQILDATRTLEVGHGRDLSTDMGPLVEPPGEKLRRGLTSLEPGESWLVRPRPLDDDGTIWSPGIRDNVRPGSWFHMTECFGPVLGIMRAPDLDTAIEWQNAVDFGLTGGIHSLDSSEVATWLSKVEVGNAYVNRHITGAIVRRQPFGGWKGSSVGPGAKAGGPNYVAQLGTLHDVASSAIPKASPGRRGNAVLRDLANALREGAAGSADTREETAALIDGAIEYLRDAAASDAYWRGTEFGVARDESGLIGEANVFRYRPLPQPTVRVGPGANPVQLARTALAAAAAREAVGAGVDAPGTRRAAVPVVTVAPSVMGDAEAGARPGTSPSRPDSPFAATLRVLAAHGLIEVVVEDDADFTSRVAAEASSRVRCLGAVPEGALRAAADNGSWLDPAPVVRSGRHEMLHYLREQSISWSLHRFGHVSEGVEEGLRAALRV</sequence>
<evidence type="ECO:0000256" key="2">
    <source>
        <dbReference type="ARBA" id="ARBA00012884"/>
    </source>
</evidence>
<dbReference type="Gene3D" id="3.20.20.220">
    <property type="match status" value="1"/>
</dbReference>
<evidence type="ECO:0000256" key="6">
    <source>
        <dbReference type="PROSITE-ProRule" id="PRU10007"/>
    </source>
</evidence>
<feature type="active site" evidence="6">
    <location>
        <position position="820"/>
    </location>
</feature>
<dbReference type="InterPro" id="IPR050485">
    <property type="entry name" value="Proline_metab_enzyme"/>
</dbReference>
<dbReference type="Gene3D" id="3.40.309.10">
    <property type="entry name" value="Aldehyde Dehydrogenase, Chain A, domain 2"/>
    <property type="match status" value="1"/>
</dbReference>
<dbReference type="Pfam" id="PF01619">
    <property type="entry name" value="Pro_dh"/>
    <property type="match status" value="1"/>
</dbReference>
<dbReference type="Proteomes" id="UP001519305">
    <property type="component" value="Unassembled WGS sequence"/>
</dbReference>
<evidence type="ECO:0000259" key="10">
    <source>
        <dbReference type="Pfam" id="PF01619"/>
    </source>
</evidence>
<feature type="compositionally biased region" description="Low complexity" evidence="8">
    <location>
        <begin position="74"/>
        <end position="85"/>
    </location>
</feature>
<keyword evidence="3 7" id="KW-0560">Oxidoreductase</keyword>
<dbReference type="SUPFAM" id="SSF51730">
    <property type="entry name" value="FAD-linked oxidoreductase"/>
    <property type="match status" value="1"/>
</dbReference>
<proteinExistence type="inferred from homology"/>
<feature type="domain" description="Aldehyde dehydrogenase" evidence="9">
    <location>
        <begin position="619"/>
        <end position="1038"/>
    </location>
</feature>
<dbReference type="Gene3D" id="3.40.605.10">
    <property type="entry name" value="Aldehyde Dehydrogenase, Chain A, domain 1"/>
    <property type="match status" value="1"/>
</dbReference>
<dbReference type="SUPFAM" id="SSF53720">
    <property type="entry name" value="ALDH-like"/>
    <property type="match status" value="1"/>
</dbReference>
<feature type="region of interest" description="Disordered" evidence="8">
    <location>
        <begin position="1"/>
        <end position="50"/>
    </location>
</feature>
<dbReference type="PROSITE" id="PS00687">
    <property type="entry name" value="ALDEHYDE_DEHYDR_GLU"/>
    <property type="match status" value="1"/>
</dbReference>
<dbReference type="InterPro" id="IPR015590">
    <property type="entry name" value="Aldehyde_DH_dom"/>
</dbReference>
<keyword evidence="4" id="KW-0520">NAD</keyword>
<dbReference type="InterPro" id="IPR029041">
    <property type="entry name" value="FAD-linked_oxidoreductase-like"/>
</dbReference>
<dbReference type="PANTHER" id="PTHR42862:SF1">
    <property type="entry name" value="DELTA-1-PYRROLINE-5-CARBOXYLATE DEHYDROGENASE 2, ISOFORM A-RELATED"/>
    <property type="match status" value="1"/>
</dbReference>
<dbReference type="GO" id="GO:0003842">
    <property type="term" value="F:L-glutamate gamma-semialdehyde dehydrogenase activity"/>
    <property type="evidence" value="ECO:0007669"/>
    <property type="project" value="UniProtKB-EC"/>
</dbReference>
<dbReference type="PANTHER" id="PTHR42862">
    <property type="entry name" value="DELTA-1-PYRROLINE-5-CARBOXYLATE DEHYDROGENASE 1, ISOFORM A-RELATED"/>
    <property type="match status" value="1"/>
</dbReference>
<feature type="region of interest" description="Disordered" evidence="8">
    <location>
        <begin position="503"/>
        <end position="592"/>
    </location>
</feature>
<feature type="region of interest" description="Disordered" evidence="8">
    <location>
        <begin position="71"/>
        <end position="100"/>
    </location>
</feature>
<dbReference type="InterPro" id="IPR002872">
    <property type="entry name" value="Proline_DH_dom"/>
</dbReference>
<evidence type="ECO:0000256" key="1">
    <source>
        <dbReference type="ARBA" id="ARBA00004786"/>
    </source>
</evidence>
<dbReference type="InterPro" id="IPR016163">
    <property type="entry name" value="Ald_DH_C"/>
</dbReference>
<accession>A0ABS4U8I2</accession>
<dbReference type="EMBL" id="JAGINY010000001">
    <property type="protein sequence ID" value="MBP2332962.1"/>
    <property type="molecule type" value="Genomic_DNA"/>
</dbReference>
<feature type="compositionally biased region" description="Basic and acidic residues" evidence="8">
    <location>
        <begin position="8"/>
        <end position="18"/>
    </location>
</feature>
<evidence type="ECO:0000313" key="11">
    <source>
        <dbReference type="EMBL" id="MBP2332962.1"/>
    </source>
</evidence>
<evidence type="ECO:0000256" key="7">
    <source>
        <dbReference type="RuleBase" id="RU003345"/>
    </source>
</evidence>
<evidence type="ECO:0000256" key="5">
    <source>
        <dbReference type="ARBA" id="ARBA00048142"/>
    </source>
</evidence>
<dbReference type="InterPro" id="IPR029510">
    <property type="entry name" value="Ald_DH_CS_GLU"/>
</dbReference>
<evidence type="ECO:0000256" key="8">
    <source>
        <dbReference type="SAM" id="MobiDB-lite"/>
    </source>
</evidence>
<organism evidence="11 12">
    <name type="scientific">Corynebacterium freneyi</name>
    <dbReference type="NCBI Taxonomy" id="134034"/>
    <lineage>
        <taxon>Bacteria</taxon>
        <taxon>Bacillati</taxon>
        <taxon>Actinomycetota</taxon>
        <taxon>Actinomycetes</taxon>
        <taxon>Mycobacteriales</taxon>
        <taxon>Corynebacteriaceae</taxon>
        <taxon>Corynebacterium</taxon>
    </lineage>
</organism>
<evidence type="ECO:0000313" key="12">
    <source>
        <dbReference type="Proteomes" id="UP001519305"/>
    </source>
</evidence>
<comment type="pathway">
    <text evidence="1">Amino-acid degradation; L-proline degradation into L-glutamate; L-glutamate from L-proline: step 2/2.</text>
</comment>
<dbReference type="InterPro" id="IPR016161">
    <property type="entry name" value="Ald_DH/histidinol_DH"/>
</dbReference>
<name>A0ABS4U8I2_9CORY</name>
<comment type="catalytic activity">
    <reaction evidence="5">
        <text>L-glutamate 5-semialdehyde + NAD(+) + H2O = L-glutamate + NADH + 2 H(+)</text>
        <dbReference type="Rhea" id="RHEA:30235"/>
        <dbReference type="ChEBI" id="CHEBI:15377"/>
        <dbReference type="ChEBI" id="CHEBI:15378"/>
        <dbReference type="ChEBI" id="CHEBI:29985"/>
        <dbReference type="ChEBI" id="CHEBI:57540"/>
        <dbReference type="ChEBI" id="CHEBI:57945"/>
        <dbReference type="ChEBI" id="CHEBI:58066"/>
        <dbReference type="EC" id="1.2.1.88"/>
    </reaction>
</comment>
<dbReference type="GO" id="GO:0004657">
    <property type="term" value="F:proline dehydrogenase activity"/>
    <property type="evidence" value="ECO:0007669"/>
    <property type="project" value="UniProtKB-EC"/>
</dbReference>